<dbReference type="PANTHER" id="PTHR30212">
    <property type="entry name" value="PROTEIN YIIM"/>
    <property type="match status" value="1"/>
</dbReference>
<dbReference type="SUPFAM" id="SSF50800">
    <property type="entry name" value="PK beta-barrel domain-like"/>
    <property type="match status" value="1"/>
</dbReference>
<evidence type="ECO:0000313" key="3">
    <source>
        <dbReference type="Proteomes" id="UP000681027"/>
    </source>
</evidence>
<evidence type="ECO:0000313" key="2">
    <source>
        <dbReference type="EMBL" id="MBS4193024.1"/>
    </source>
</evidence>
<dbReference type="InterPro" id="IPR011037">
    <property type="entry name" value="Pyrv_Knase-like_insert_dom_sf"/>
</dbReference>
<accession>A0ABS5P147</accession>
<dbReference type="RefSeq" id="WP_213104464.1">
    <property type="nucleotide sequence ID" value="NZ_JAGYPM010000007.1"/>
</dbReference>
<dbReference type="EMBL" id="JAGYPM010000007">
    <property type="protein sequence ID" value="MBS4193024.1"/>
    <property type="molecule type" value="Genomic_DNA"/>
</dbReference>
<dbReference type="InterPro" id="IPR005163">
    <property type="entry name" value="Tri_helical_YiiM-like"/>
</dbReference>
<name>A0ABS5P147_9BACI</name>
<protein>
    <submittedName>
        <fullName evidence="2">MOSC domain-containing protein</fullName>
    </submittedName>
</protein>
<organism evidence="2 3">
    <name type="scientific">Cytobacillus citreus</name>
    <dbReference type="NCBI Taxonomy" id="2833586"/>
    <lineage>
        <taxon>Bacteria</taxon>
        <taxon>Bacillati</taxon>
        <taxon>Bacillota</taxon>
        <taxon>Bacilli</taxon>
        <taxon>Bacillales</taxon>
        <taxon>Bacillaceae</taxon>
        <taxon>Cytobacillus</taxon>
    </lineage>
</organism>
<gene>
    <name evidence="2" type="ORF">KHA94_23200</name>
</gene>
<comment type="caution">
    <text evidence="2">The sequence shown here is derived from an EMBL/GenBank/DDBJ whole genome shotgun (WGS) entry which is preliminary data.</text>
</comment>
<evidence type="ECO:0000259" key="1">
    <source>
        <dbReference type="PROSITE" id="PS51340"/>
    </source>
</evidence>
<proteinExistence type="predicted"/>
<dbReference type="Pfam" id="PF03473">
    <property type="entry name" value="MOSC"/>
    <property type="match status" value="1"/>
</dbReference>
<dbReference type="Gene3D" id="2.40.33.20">
    <property type="entry name" value="PK beta-barrel domain-like"/>
    <property type="match status" value="1"/>
</dbReference>
<sequence>MERGIITLNIGRPNLHRWNGMTVNSAIRKKRVEEVMLTMEGFIGDGVANREFHGGPDRAVCLYPYEHYEQWEKEFNKPLESPAFGENICVKNMLEKDVYIGDTFSLGKAIVQVTQGRIPCATISKHNDMDQLLRRVVETGFTGYFFRVIEEGNVDINSSFEIIERKQEKFSVLTGNQLMFHDRKNRQAIEEFIQFEELAEVWKNKFAKLLNK</sequence>
<feature type="domain" description="MOSC" evidence="1">
    <location>
        <begin position="29"/>
        <end position="163"/>
    </location>
</feature>
<dbReference type="InterPro" id="IPR052353">
    <property type="entry name" value="Benzoxazolinone_Detox_Enz"/>
</dbReference>
<keyword evidence="3" id="KW-1185">Reference proteome</keyword>
<dbReference type="PANTHER" id="PTHR30212:SF2">
    <property type="entry name" value="PROTEIN YIIM"/>
    <property type="match status" value="1"/>
</dbReference>
<dbReference type="InterPro" id="IPR005302">
    <property type="entry name" value="MoCF_Sase_C"/>
</dbReference>
<dbReference type="PROSITE" id="PS51340">
    <property type="entry name" value="MOSC"/>
    <property type="match status" value="1"/>
</dbReference>
<dbReference type="Pfam" id="PF03475">
    <property type="entry name" value="YiiM_3-alpha"/>
    <property type="match status" value="1"/>
</dbReference>
<reference evidence="2 3" key="1">
    <citation type="submission" date="2021-05" db="EMBL/GenBank/DDBJ databases">
        <title>Novel Bacillus species.</title>
        <authorList>
            <person name="Liu G."/>
        </authorList>
    </citation>
    <scope>NUCLEOTIDE SEQUENCE [LARGE SCALE GENOMIC DNA]</scope>
    <source>
        <strain evidence="2 3">FJAT-49705</strain>
    </source>
</reference>
<dbReference type="Proteomes" id="UP000681027">
    <property type="component" value="Unassembled WGS sequence"/>
</dbReference>